<comment type="caution">
    <text evidence="6">The sequence shown here is derived from an EMBL/GenBank/DDBJ whole genome shotgun (WGS) entry which is preliminary data.</text>
</comment>
<dbReference type="InterPro" id="IPR050739">
    <property type="entry name" value="MFP"/>
</dbReference>
<keyword evidence="7" id="KW-1185">Reference proteome</keyword>
<evidence type="ECO:0000313" key="6">
    <source>
        <dbReference type="EMBL" id="RRB07613.1"/>
    </source>
</evidence>
<keyword evidence="2 5" id="KW-0812">Transmembrane</keyword>
<feature type="transmembrane region" description="Helical" evidence="5">
    <location>
        <begin position="60"/>
        <end position="83"/>
    </location>
</feature>
<reference evidence="6 7" key="1">
    <citation type="submission" date="2018-11" db="EMBL/GenBank/DDBJ databases">
        <authorList>
            <person name="Zhou Z."/>
            <person name="Wang G."/>
        </authorList>
    </citation>
    <scope>NUCLEOTIDE SEQUENCE [LARGE SCALE GENOMIC DNA]</scope>
    <source>
        <strain evidence="6 7">KCTC52004</strain>
    </source>
</reference>
<accession>A0A3P1C3G6</accession>
<evidence type="ECO:0000256" key="4">
    <source>
        <dbReference type="ARBA" id="ARBA00023136"/>
    </source>
</evidence>
<dbReference type="PANTHER" id="PTHR30386:SF26">
    <property type="entry name" value="TRANSPORT PROTEIN COMB"/>
    <property type="match status" value="1"/>
</dbReference>
<dbReference type="GO" id="GO:0016020">
    <property type="term" value="C:membrane"/>
    <property type="evidence" value="ECO:0007669"/>
    <property type="project" value="UniProtKB-SubCell"/>
</dbReference>
<dbReference type="OrthoDB" id="7057889at2"/>
<dbReference type="EMBL" id="RQJO01000007">
    <property type="protein sequence ID" value="RRB07613.1"/>
    <property type="molecule type" value="Genomic_DNA"/>
</dbReference>
<gene>
    <name evidence="6" type="ORF">EHT25_07485</name>
</gene>
<comment type="subcellular location">
    <subcellularLocation>
        <location evidence="1">Membrane</location>
        <topology evidence="1">Single-pass membrane protein</topology>
    </subcellularLocation>
</comment>
<dbReference type="PANTHER" id="PTHR30386">
    <property type="entry name" value="MEMBRANE FUSION SUBUNIT OF EMRAB-TOLC MULTIDRUG EFFLUX PUMP"/>
    <property type="match status" value="1"/>
</dbReference>
<keyword evidence="3 5" id="KW-1133">Transmembrane helix</keyword>
<dbReference type="Proteomes" id="UP000271925">
    <property type="component" value="Unassembled WGS sequence"/>
</dbReference>
<name>A0A3P1C3G6_9BACT</name>
<evidence type="ECO:0000313" key="7">
    <source>
        <dbReference type="Proteomes" id="UP000271925"/>
    </source>
</evidence>
<dbReference type="PRINTS" id="PR01490">
    <property type="entry name" value="RTXTOXIND"/>
</dbReference>
<sequence length="463" mass="53562">MKNSWRWRVAILNCSPNNSKPLPKSAFFAQSLIRHFPMKNSTQNLLSDEMLDILSETPGWIVRTWTGVIAGILTLFFISTWVIKYPEVLKGNAIVTTKIPPIRVVVPTGGRLIRLLAKDDIRVKKGDILAETENTTRLENIPAMKQLIASARQFLRNPQRTISFPGHQFVWGDLQDDFNLLRQSYLDYKHLQTDRFQASQLLSLQEQADELRQLGAVNERQKRISDEEFANAEERFRSEETLYQKGIYSKSDYIESKNKHLKKQSEREEFHKQALSNRLKINEVDRNLHELKHSYSEKQRLFLDNIERSIHNIENSLQNWRQNYLITAPADGKLVFLKNLTENQHLTVSDTLFVVMPEQEQFIAALDFPVRGMGKAGIGQKVIIKLDDYPYQEFGMLEGRVLSMAPSLNVRFYRVMVSLPKGLTSTYNQTFTCKSEMTGTAEIVTADVRLIERAFYGFRKLLL</sequence>
<evidence type="ECO:0000256" key="3">
    <source>
        <dbReference type="ARBA" id="ARBA00022989"/>
    </source>
</evidence>
<evidence type="ECO:0000256" key="2">
    <source>
        <dbReference type="ARBA" id="ARBA00022692"/>
    </source>
</evidence>
<evidence type="ECO:0000256" key="5">
    <source>
        <dbReference type="SAM" id="Phobius"/>
    </source>
</evidence>
<proteinExistence type="predicted"/>
<keyword evidence="4 5" id="KW-0472">Membrane</keyword>
<protein>
    <submittedName>
        <fullName evidence="6">HlyD family efflux transporter periplasmic adaptor subunit</fullName>
    </submittedName>
</protein>
<evidence type="ECO:0000256" key="1">
    <source>
        <dbReference type="ARBA" id="ARBA00004167"/>
    </source>
</evidence>
<dbReference type="AlphaFoldDB" id="A0A3P1C3G6"/>
<organism evidence="6 7">
    <name type="scientific">Larkinella rosea</name>
    <dbReference type="NCBI Taxonomy" id="2025312"/>
    <lineage>
        <taxon>Bacteria</taxon>
        <taxon>Pseudomonadati</taxon>
        <taxon>Bacteroidota</taxon>
        <taxon>Cytophagia</taxon>
        <taxon>Cytophagales</taxon>
        <taxon>Spirosomataceae</taxon>
        <taxon>Larkinella</taxon>
    </lineage>
</organism>